<dbReference type="GO" id="GO:0003700">
    <property type="term" value="F:DNA-binding transcription factor activity"/>
    <property type="evidence" value="ECO:0007669"/>
    <property type="project" value="TreeGrafter"/>
</dbReference>
<dbReference type="Gene3D" id="3.40.50.2300">
    <property type="match status" value="2"/>
</dbReference>
<dbReference type="RefSeq" id="WP_116849712.1">
    <property type="nucleotide sequence ID" value="NZ_QTJU01000015.1"/>
</dbReference>
<dbReference type="SUPFAM" id="SSF53822">
    <property type="entry name" value="Periplasmic binding protein-like I"/>
    <property type="match status" value="1"/>
</dbReference>
<dbReference type="EMBL" id="QTJU01000015">
    <property type="protein sequence ID" value="RFM25752.1"/>
    <property type="molecule type" value="Genomic_DNA"/>
</dbReference>
<dbReference type="Pfam" id="PF00356">
    <property type="entry name" value="LacI"/>
    <property type="match status" value="1"/>
</dbReference>
<dbReference type="PANTHER" id="PTHR30146">
    <property type="entry name" value="LACI-RELATED TRANSCRIPTIONAL REPRESSOR"/>
    <property type="match status" value="1"/>
</dbReference>
<dbReference type="Gene3D" id="1.10.260.40">
    <property type="entry name" value="lambda repressor-like DNA-binding domains"/>
    <property type="match status" value="1"/>
</dbReference>
<protein>
    <submittedName>
        <fullName evidence="5">LacI family transcriptional regulator</fullName>
    </submittedName>
</protein>
<reference evidence="5 6" key="1">
    <citation type="submission" date="2018-08" db="EMBL/GenBank/DDBJ databases">
        <title>Chitinophagaceae sp. K23C18032701, a novel bacterium isolated from forest soil.</title>
        <authorList>
            <person name="Wang C."/>
        </authorList>
    </citation>
    <scope>NUCLEOTIDE SEQUENCE [LARGE SCALE GENOMIC DNA]</scope>
    <source>
        <strain evidence="5 6">K23C18032701</strain>
    </source>
</reference>
<name>A0A3E1ND16_9BACT</name>
<dbReference type="OrthoDB" id="9803256at2"/>
<evidence type="ECO:0000313" key="5">
    <source>
        <dbReference type="EMBL" id="RFM25752.1"/>
    </source>
</evidence>
<dbReference type="InterPro" id="IPR010982">
    <property type="entry name" value="Lambda_DNA-bd_dom_sf"/>
</dbReference>
<feature type="domain" description="HTH lacI-type" evidence="4">
    <location>
        <begin position="4"/>
        <end position="60"/>
    </location>
</feature>
<keyword evidence="6" id="KW-1185">Reference proteome</keyword>
<proteinExistence type="predicted"/>
<evidence type="ECO:0000259" key="4">
    <source>
        <dbReference type="PROSITE" id="PS50932"/>
    </source>
</evidence>
<sequence>MEKKSIKDVAEKAGVSTALVSYVLNNRMQGRISEATAARIRKAAKELNYQPNRIAQSLKLQKTRTIGLIVADITNTFSSQIARIVSEEARKKGYLVIIGSADEDAQKCAALIELFLSRQVDGFIIAAADNTEAQLKKLLKQKVPLVLFDRYFPSLKANAVTIDNYRASCTVTEHLIAAGKKRIGIIAYETGLFHLQERLRGYKDTLQQHRLAAPASLTGFVNIDNIEQDVARALDVMLSSRGRADAIYFTSNKLAVAGLKVLVERNIAIPGTLAVVSFDESDSFDFFHAPLTYVKQPLAGIGSEVVSMLISQMDMPASKITSKVLDAILVARASSQPS</sequence>
<dbReference type="SUPFAM" id="SSF47413">
    <property type="entry name" value="lambda repressor-like DNA-binding domains"/>
    <property type="match status" value="1"/>
</dbReference>
<evidence type="ECO:0000256" key="1">
    <source>
        <dbReference type="ARBA" id="ARBA00023015"/>
    </source>
</evidence>
<gene>
    <name evidence="5" type="ORF">DXN05_23250</name>
</gene>
<dbReference type="Proteomes" id="UP000261284">
    <property type="component" value="Unassembled WGS sequence"/>
</dbReference>
<comment type="caution">
    <text evidence="5">The sequence shown here is derived from an EMBL/GenBank/DDBJ whole genome shotgun (WGS) entry which is preliminary data.</text>
</comment>
<dbReference type="CDD" id="cd01392">
    <property type="entry name" value="HTH_LacI"/>
    <property type="match status" value="1"/>
</dbReference>
<keyword evidence="1" id="KW-0805">Transcription regulation</keyword>
<dbReference type="PANTHER" id="PTHR30146:SF109">
    <property type="entry name" value="HTH-TYPE TRANSCRIPTIONAL REGULATOR GALS"/>
    <property type="match status" value="1"/>
</dbReference>
<dbReference type="CDD" id="cd19977">
    <property type="entry name" value="PBP1_EndR-like"/>
    <property type="match status" value="1"/>
</dbReference>
<dbReference type="Pfam" id="PF13377">
    <property type="entry name" value="Peripla_BP_3"/>
    <property type="match status" value="1"/>
</dbReference>
<keyword evidence="3" id="KW-0804">Transcription</keyword>
<dbReference type="PROSITE" id="PS50932">
    <property type="entry name" value="HTH_LACI_2"/>
    <property type="match status" value="1"/>
</dbReference>
<dbReference type="GO" id="GO:0000976">
    <property type="term" value="F:transcription cis-regulatory region binding"/>
    <property type="evidence" value="ECO:0007669"/>
    <property type="project" value="TreeGrafter"/>
</dbReference>
<dbReference type="InterPro" id="IPR000843">
    <property type="entry name" value="HTH_LacI"/>
</dbReference>
<keyword evidence="2" id="KW-0238">DNA-binding</keyword>
<dbReference type="SMART" id="SM00354">
    <property type="entry name" value="HTH_LACI"/>
    <property type="match status" value="1"/>
</dbReference>
<dbReference type="AlphaFoldDB" id="A0A3E1ND16"/>
<evidence type="ECO:0000256" key="2">
    <source>
        <dbReference type="ARBA" id="ARBA00023125"/>
    </source>
</evidence>
<accession>A0A3E1ND16</accession>
<evidence type="ECO:0000313" key="6">
    <source>
        <dbReference type="Proteomes" id="UP000261284"/>
    </source>
</evidence>
<evidence type="ECO:0000256" key="3">
    <source>
        <dbReference type="ARBA" id="ARBA00023163"/>
    </source>
</evidence>
<dbReference type="InterPro" id="IPR046335">
    <property type="entry name" value="LacI/GalR-like_sensor"/>
</dbReference>
<organism evidence="5 6">
    <name type="scientific">Deminuibacter soli</name>
    <dbReference type="NCBI Taxonomy" id="2291815"/>
    <lineage>
        <taxon>Bacteria</taxon>
        <taxon>Pseudomonadati</taxon>
        <taxon>Bacteroidota</taxon>
        <taxon>Chitinophagia</taxon>
        <taxon>Chitinophagales</taxon>
        <taxon>Chitinophagaceae</taxon>
        <taxon>Deminuibacter</taxon>
    </lineage>
</organism>
<dbReference type="InterPro" id="IPR028082">
    <property type="entry name" value="Peripla_BP_I"/>
</dbReference>